<feature type="transmembrane region" description="Helical" evidence="7">
    <location>
        <begin position="524"/>
        <end position="546"/>
    </location>
</feature>
<feature type="transmembrane region" description="Helical" evidence="7">
    <location>
        <begin position="125"/>
        <end position="142"/>
    </location>
</feature>
<evidence type="ECO:0000256" key="2">
    <source>
        <dbReference type="ARBA" id="ARBA00007430"/>
    </source>
</evidence>
<feature type="transmembrane region" description="Helical" evidence="7">
    <location>
        <begin position="409"/>
        <end position="429"/>
    </location>
</feature>
<dbReference type="EMBL" id="QVLS01000001">
    <property type="protein sequence ID" value="RFP82717.1"/>
    <property type="molecule type" value="Genomic_DNA"/>
</dbReference>
<reference evidence="8 9" key="1">
    <citation type="submission" date="2018-08" db="EMBL/GenBank/DDBJ databases">
        <title>Hydrogenophaga sp. LA-38 isolated from sludge.</title>
        <authorList>
            <person name="Im W.-T."/>
        </authorList>
    </citation>
    <scope>NUCLEOTIDE SEQUENCE [LARGE SCALE GENOMIC DNA]</scope>
    <source>
        <strain evidence="8 9">LA-38</strain>
    </source>
</reference>
<organism evidence="8 9">
    <name type="scientific">Hydrogenophaga borbori</name>
    <dbReference type="NCBI Taxonomy" id="2294117"/>
    <lineage>
        <taxon>Bacteria</taxon>
        <taxon>Pseudomonadati</taxon>
        <taxon>Pseudomonadota</taxon>
        <taxon>Betaproteobacteria</taxon>
        <taxon>Burkholderiales</taxon>
        <taxon>Comamonadaceae</taxon>
        <taxon>Hydrogenophaga</taxon>
    </lineage>
</organism>
<dbReference type="InterPro" id="IPR050833">
    <property type="entry name" value="Poly_Biosynth_Transport"/>
</dbReference>
<evidence type="ECO:0000313" key="9">
    <source>
        <dbReference type="Proteomes" id="UP000261931"/>
    </source>
</evidence>
<feature type="transmembrane region" description="Helical" evidence="7">
    <location>
        <begin position="494"/>
        <end position="518"/>
    </location>
</feature>
<dbReference type="PANTHER" id="PTHR30250:SF10">
    <property type="entry name" value="LIPOPOLYSACCHARIDE BIOSYNTHESIS PROTEIN WZXC"/>
    <property type="match status" value="1"/>
</dbReference>
<feature type="transmembrane region" description="Helical" evidence="7">
    <location>
        <begin position="371"/>
        <end position="397"/>
    </location>
</feature>
<feature type="transmembrane region" description="Helical" evidence="7">
    <location>
        <begin position="198"/>
        <end position="220"/>
    </location>
</feature>
<evidence type="ECO:0000256" key="7">
    <source>
        <dbReference type="SAM" id="Phobius"/>
    </source>
</evidence>
<feature type="transmembrane region" description="Helical" evidence="7">
    <location>
        <begin position="163"/>
        <end position="186"/>
    </location>
</feature>
<dbReference type="Proteomes" id="UP000261931">
    <property type="component" value="Unassembled WGS sequence"/>
</dbReference>
<dbReference type="GO" id="GO:0005886">
    <property type="term" value="C:plasma membrane"/>
    <property type="evidence" value="ECO:0007669"/>
    <property type="project" value="UniProtKB-SubCell"/>
</dbReference>
<feature type="transmembrane region" description="Helical" evidence="7">
    <location>
        <begin position="327"/>
        <end position="350"/>
    </location>
</feature>
<dbReference type="AlphaFoldDB" id="A0A372EQ00"/>
<keyword evidence="4 7" id="KW-0812">Transmembrane</keyword>
<dbReference type="PANTHER" id="PTHR30250">
    <property type="entry name" value="PST FAMILY PREDICTED COLANIC ACID TRANSPORTER"/>
    <property type="match status" value="1"/>
</dbReference>
<comment type="similarity">
    <text evidence="2">Belongs to the polysaccharide synthase family.</text>
</comment>
<sequence length="566" mass="60675">MPHQAVAAGKRTPVEQRSVDALIKAAQHAESSCGAPAAFPFKLCPHRIRASGDACLCGILLAGPDRAKGQPSGFLQNAGFRTHPRPPLNSTRKKFGFQLIFSNAEVAGQLILSMVLARLLDPDDIGVYSMSAVLVAVAHLFRDFGVTAFIKRQKELSEDTLRSALGVVMCTSWTMALVMFLSAPLWSAFFNEPRVEHVVQVLAMGFVLIPFGALPGAILVRNMEVVRTAKAGLIALGVYFVVSVVLALQGFGHMTMAWANLINIATHVTAVRLLSTTKTPWIPGLKHWGRVANFGVGAMITSAMTAIDNAIPDIALGRLSTPTNVGFFSKANSTINIASSGVMPAVNYFALPYMARLHHGQGDIAAEVCRVTSYLATLLLPAMAMTALLANEVIFLLYGAKWLPSAVAVPWLCVSAGLGVLFSFVPAALMGIGKPYVAGLPMVLLLCLKAVFILLLFNGSLQSFAEAMVVAQVLTVPMGLWIQYRYLGIAPGRWLAMAARVVGLTLVLLGSMLALKWALPPLPAWATVLALGLPAAIGWAVLLRLFGLPLYGELRTLFVRWRQRGA</sequence>
<keyword evidence="3" id="KW-1003">Cell membrane</keyword>
<evidence type="ECO:0000256" key="3">
    <source>
        <dbReference type="ARBA" id="ARBA00022475"/>
    </source>
</evidence>
<feature type="transmembrane region" description="Helical" evidence="7">
    <location>
        <begin position="436"/>
        <end position="457"/>
    </location>
</feature>
<feature type="transmembrane region" description="Helical" evidence="7">
    <location>
        <begin position="287"/>
        <end position="307"/>
    </location>
</feature>
<feature type="transmembrane region" description="Helical" evidence="7">
    <location>
        <begin position="232"/>
        <end position="251"/>
    </location>
</feature>
<evidence type="ECO:0000256" key="5">
    <source>
        <dbReference type="ARBA" id="ARBA00022989"/>
    </source>
</evidence>
<keyword evidence="9" id="KW-1185">Reference proteome</keyword>
<evidence type="ECO:0000313" key="8">
    <source>
        <dbReference type="EMBL" id="RFP82717.1"/>
    </source>
</evidence>
<keyword evidence="5 7" id="KW-1133">Transmembrane helix</keyword>
<comment type="caution">
    <text evidence="8">The sequence shown here is derived from an EMBL/GenBank/DDBJ whole genome shotgun (WGS) entry which is preliminary data.</text>
</comment>
<gene>
    <name evidence="8" type="ORF">DY262_02525</name>
</gene>
<evidence type="ECO:0000256" key="4">
    <source>
        <dbReference type="ARBA" id="ARBA00022692"/>
    </source>
</evidence>
<name>A0A372EQ00_9BURK</name>
<evidence type="ECO:0000256" key="6">
    <source>
        <dbReference type="ARBA" id="ARBA00023136"/>
    </source>
</evidence>
<proteinExistence type="inferred from homology"/>
<accession>A0A372EQ00</accession>
<protein>
    <submittedName>
        <fullName evidence="8">Polysaccharide biosynthesis protein</fullName>
    </submittedName>
</protein>
<feature type="transmembrane region" description="Helical" evidence="7">
    <location>
        <begin position="463"/>
        <end position="482"/>
    </location>
</feature>
<dbReference type="Pfam" id="PF13440">
    <property type="entry name" value="Polysacc_synt_3"/>
    <property type="match status" value="1"/>
</dbReference>
<feature type="transmembrane region" description="Helical" evidence="7">
    <location>
        <begin position="95"/>
        <end position="119"/>
    </location>
</feature>
<comment type="subcellular location">
    <subcellularLocation>
        <location evidence="1">Cell membrane</location>
        <topology evidence="1">Multi-pass membrane protein</topology>
    </subcellularLocation>
</comment>
<evidence type="ECO:0000256" key="1">
    <source>
        <dbReference type="ARBA" id="ARBA00004651"/>
    </source>
</evidence>
<feature type="transmembrane region" description="Helical" evidence="7">
    <location>
        <begin position="257"/>
        <end position="275"/>
    </location>
</feature>
<keyword evidence="6 7" id="KW-0472">Membrane</keyword>